<keyword evidence="1" id="KW-0812">Transmembrane</keyword>
<dbReference type="EMBL" id="BMYJ01000008">
    <property type="protein sequence ID" value="GHC61366.1"/>
    <property type="molecule type" value="Genomic_DNA"/>
</dbReference>
<gene>
    <name evidence="3" type="ORF">GCM10007315_26720</name>
</gene>
<dbReference type="Pfam" id="PF04955">
    <property type="entry name" value="HupE_UreJ"/>
    <property type="match status" value="1"/>
</dbReference>
<evidence type="ECO:0000313" key="3">
    <source>
        <dbReference type="EMBL" id="GHC61366.1"/>
    </source>
</evidence>
<keyword evidence="1" id="KW-0472">Membrane</keyword>
<dbReference type="InterPro" id="IPR007038">
    <property type="entry name" value="HupE_UreJ"/>
</dbReference>
<keyword evidence="1" id="KW-1133">Transmembrane helix</keyword>
<sequence length="190" mass="18389">MKKLILLAMLLPTTALAHGGHVEGSAFMAGLGHPVGGLDHVLAMVAVGLWAAVTGGRAIWAMPVAFVLAMLAGGALGMAGLPMPGVEPMIVASIVLLGVAAALAFEPPLVLALAGIAVFGVAHGHAHGAEGPGAGMGLYALGFALSTAGLHLAGLAAGFGLVKIEQRMLARAAGGAVGLGGMALAMGVIG</sequence>
<proteinExistence type="predicted"/>
<dbReference type="PIRSF" id="PIRSF016919">
    <property type="entry name" value="HupE_UreJ"/>
    <property type="match status" value="1"/>
</dbReference>
<comment type="caution">
    <text evidence="3">The sequence shown here is derived from an EMBL/GenBank/DDBJ whole genome shotgun (WGS) entry which is preliminary data.</text>
</comment>
<reference evidence="3" key="1">
    <citation type="journal article" date="2014" name="Int. J. Syst. Evol. Microbiol.">
        <title>Complete genome sequence of Corynebacterium casei LMG S-19264T (=DSM 44701T), isolated from a smear-ripened cheese.</title>
        <authorList>
            <consortium name="US DOE Joint Genome Institute (JGI-PGF)"/>
            <person name="Walter F."/>
            <person name="Albersmeier A."/>
            <person name="Kalinowski J."/>
            <person name="Ruckert C."/>
        </authorList>
    </citation>
    <scope>NUCLEOTIDE SEQUENCE</scope>
    <source>
        <strain evidence="3">KCTC 23310</strain>
    </source>
</reference>
<name>A0A918TSU0_9RHOB</name>
<keyword evidence="2" id="KW-0732">Signal</keyword>
<accession>A0A918TSU0</accession>
<organism evidence="3 4">
    <name type="scientific">Neogemmobacter tilapiae</name>
    <dbReference type="NCBI Taxonomy" id="875041"/>
    <lineage>
        <taxon>Bacteria</taxon>
        <taxon>Pseudomonadati</taxon>
        <taxon>Pseudomonadota</taxon>
        <taxon>Alphaproteobacteria</taxon>
        <taxon>Rhodobacterales</taxon>
        <taxon>Paracoccaceae</taxon>
        <taxon>Neogemmobacter</taxon>
    </lineage>
</organism>
<feature type="chain" id="PRO_5037379796" evidence="2">
    <location>
        <begin position="18"/>
        <end position="190"/>
    </location>
</feature>
<dbReference type="RefSeq" id="WP_189412189.1">
    <property type="nucleotide sequence ID" value="NZ_BMYJ01000008.1"/>
</dbReference>
<evidence type="ECO:0000256" key="2">
    <source>
        <dbReference type="SAM" id="SignalP"/>
    </source>
</evidence>
<feature type="transmembrane region" description="Helical" evidence="1">
    <location>
        <begin position="169"/>
        <end position="189"/>
    </location>
</feature>
<dbReference type="AlphaFoldDB" id="A0A918TSU0"/>
<feature type="transmembrane region" description="Helical" evidence="1">
    <location>
        <begin position="60"/>
        <end position="79"/>
    </location>
</feature>
<protein>
    <submittedName>
        <fullName evidence="3">Urease accessory protein</fullName>
    </submittedName>
</protein>
<keyword evidence="4" id="KW-1185">Reference proteome</keyword>
<feature type="signal peptide" evidence="2">
    <location>
        <begin position="1"/>
        <end position="17"/>
    </location>
</feature>
<dbReference type="Proteomes" id="UP000638981">
    <property type="component" value="Unassembled WGS sequence"/>
</dbReference>
<reference evidence="3" key="2">
    <citation type="submission" date="2020-09" db="EMBL/GenBank/DDBJ databases">
        <authorList>
            <person name="Sun Q."/>
            <person name="Kim S."/>
        </authorList>
    </citation>
    <scope>NUCLEOTIDE SEQUENCE</scope>
    <source>
        <strain evidence="3">KCTC 23310</strain>
    </source>
</reference>
<evidence type="ECO:0000313" key="4">
    <source>
        <dbReference type="Proteomes" id="UP000638981"/>
    </source>
</evidence>
<feature type="transmembrane region" description="Helical" evidence="1">
    <location>
        <begin position="138"/>
        <end position="162"/>
    </location>
</feature>
<evidence type="ECO:0000256" key="1">
    <source>
        <dbReference type="SAM" id="Phobius"/>
    </source>
</evidence>